<dbReference type="InterPro" id="IPR020592">
    <property type="entry name" value="Ribosomal_bS16_CS"/>
</dbReference>
<dbReference type="InterPro" id="IPR027417">
    <property type="entry name" value="P-loop_NTPase"/>
</dbReference>
<evidence type="ECO:0000259" key="3">
    <source>
        <dbReference type="Pfam" id="PF05970"/>
    </source>
</evidence>
<dbReference type="EMBL" id="JAPMSZ010000002">
    <property type="protein sequence ID" value="KAJ5111720.1"/>
    <property type="molecule type" value="Genomic_DNA"/>
</dbReference>
<dbReference type="InterPro" id="IPR051055">
    <property type="entry name" value="PIF1_helicase"/>
</dbReference>
<reference evidence="4" key="1">
    <citation type="submission" date="2022-11" db="EMBL/GenBank/DDBJ databases">
        <authorList>
            <person name="Petersen C."/>
        </authorList>
    </citation>
    <scope>NUCLEOTIDE SEQUENCE</scope>
    <source>
        <strain evidence="4">IBT 34128</strain>
    </source>
</reference>
<dbReference type="GO" id="GO:0006281">
    <property type="term" value="P:DNA repair"/>
    <property type="evidence" value="ECO:0007669"/>
    <property type="project" value="UniProtKB-KW"/>
</dbReference>
<gene>
    <name evidence="4" type="ORF">NUU61_001350</name>
</gene>
<keyword evidence="5" id="KW-1185">Reference proteome</keyword>
<feature type="compositionally biased region" description="Low complexity" evidence="2">
    <location>
        <begin position="1294"/>
        <end position="1323"/>
    </location>
</feature>
<evidence type="ECO:0000313" key="5">
    <source>
        <dbReference type="Proteomes" id="UP001141434"/>
    </source>
</evidence>
<name>A0A9W9KMJ7_9EURO</name>
<dbReference type="GO" id="GO:0043139">
    <property type="term" value="F:5'-3' DNA helicase activity"/>
    <property type="evidence" value="ECO:0007669"/>
    <property type="project" value="UniProtKB-EC"/>
</dbReference>
<keyword evidence="1" id="KW-0067">ATP-binding</keyword>
<evidence type="ECO:0000256" key="1">
    <source>
        <dbReference type="RuleBase" id="RU363044"/>
    </source>
</evidence>
<dbReference type="GO" id="GO:0003735">
    <property type="term" value="F:structural constituent of ribosome"/>
    <property type="evidence" value="ECO:0007669"/>
    <property type="project" value="InterPro"/>
</dbReference>
<dbReference type="GO" id="GO:0006310">
    <property type="term" value="P:DNA recombination"/>
    <property type="evidence" value="ECO:0007669"/>
    <property type="project" value="UniProtKB-KW"/>
</dbReference>
<keyword evidence="1" id="KW-0227">DNA damage</keyword>
<dbReference type="Proteomes" id="UP001141434">
    <property type="component" value="Unassembled WGS sequence"/>
</dbReference>
<dbReference type="GO" id="GO:0005524">
    <property type="term" value="F:ATP binding"/>
    <property type="evidence" value="ECO:0007669"/>
    <property type="project" value="UniProtKB-KW"/>
</dbReference>
<feature type="compositionally biased region" description="Basic and acidic residues" evidence="2">
    <location>
        <begin position="1277"/>
        <end position="1290"/>
    </location>
</feature>
<keyword evidence="1" id="KW-0347">Helicase</keyword>
<dbReference type="GO" id="GO:0006412">
    <property type="term" value="P:translation"/>
    <property type="evidence" value="ECO:0007669"/>
    <property type="project" value="InterPro"/>
</dbReference>
<dbReference type="Pfam" id="PF05970">
    <property type="entry name" value="PIF1"/>
    <property type="match status" value="1"/>
</dbReference>
<dbReference type="PROSITE" id="PS00732">
    <property type="entry name" value="RIBOSOMAL_S16"/>
    <property type="match status" value="1"/>
</dbReference>
<organism evidence="4 5">
    <name type="scientific">Penicillium alfredii</name>
    <dbReference type="NCBI Taxonomy" id="1506179"/>
    <lineage>
        <taxon>Eukaryota</taxon>
        <taxon>Fungi</taxon>
        <taxon>Dikarya</taxon>
        <taxon>Ascomycota</taxon>
        <taxon>Pezizomycotina</taxon>
        <taxon>Eurotiomycetes</taxon>
        <taxon>Eurotiomycetidae</taxon>
        <taxon>Eurotiales</taxon>
        <taxon>Aspergillaceae</taxon>
        <taxon>Penicillium</taxon>
    </lineage>
</organism>
<dbReference type="SUPFAM" id="SSF52540">
    <property type="entry name" value="P-loop containing nucleoside triphosphate hydrolases"/>
    <property type="match status" value="2"/>
</dbReference>
<reference evidence="4" key="2">
    <citation type="journal article" date="2023" name="IMA Fungus">
        <title>Comparative genomic study of the Penicillium genus elucidates a diverse pangenome and 15 lateral gene transfer events.</title>
        <authorList>
            <person name="Petersen C."/>
            <person name="Sorensen T."/>
            <person name="Nielsen M.R."/>
            <person name="Sondergaard T.E."/>
            <person name="Sorensen J.L."/>
            <person name="Fitzpatrick D.A."/>
            <person name="Frisvad J.C."/>
            <person name="Nielsen K.L."/>
        </authorList>
    </citation>
    <scope>NUCLEOTIDE SEQUENCE</scope>
    <source>
        <strain evidence="4">IBT 34128</strain>
    </source>
</reference>
<keyword evidence="1" id="KW-0547">Nucleotide-binding</keyword>
<keyword evidence="1" id="KW-0233">DNA recombination</keyword>
<comment type="cofactor">
    <cofactor evidence="1">
        <name>Mg(2+)</name>
        <dbReference type="ChEBI" id="CHEBI:18420"/>
    </cofactor>
</comment>
<dbReference type="OrthoDB" id="4369146at2759"/>
<comment type="similarity">
    <text evidence="1">Belongs to the helicase family.</text>
</comment>
<dbReference type="PANTHER" id="PTHR47642">
    <property type="entry name" value="ATP-DEPENDENT DNA HELICASE"/>
    <property type="match status" value="1"/>
</dbReference>
<evidence type="ECO:0000256" key="2">
    <source>
        <dbReference type="SAM" id="MobiDB-lite"/>
    </source>
</evidence>
<feature type="region of interest" description="Disordered" evidence="2">
    <location>
        <begin position="1277"/>
        <end position="1332"/>
    </location>
</feature>
<dbReference type="GO" id="GO:0000723">
    <property type="term" value="P:telomere maintenance"/>
    <property type="evidence" value="ECO:0007669"/>
    <property type="project" value="InterPro"/>
</dbReference>
<dbReference type="RefSeq" id="XP_056515199.1">
    <property type="nucleotide sequence ID" value="XM_056651932.1"/>
</dbReference>
<protein>
    <recommendedName>
        <fullName evidence="1">ATP-dependent DNA helicase</fullName>
        <ecNumber evidence="1">5.6.2.3</ecNumber>
    </recommendedName>
</protein>
<dbReference type="GeneID" id="81391100"/>
<dbReference type="Gene3D" id="3.40.50.300">
    <property type="entry name" value="P-loop containing nucleotide triphosphate hydrolases"/>
    <property type="match status" value="2"/>
</dbReference>
<dbReference type="GO" id="GO:0005840">
    <property type="term" value="C:ribosome"/>
    <property type="evidence" value="ECO:0007669"/>
    <property type="project" value="InterPro"/>
</dbReference>
<dbReference type="PANTHER" id="PTHR47642:SF5">
    <property type="entry name" value="ATP-DEPENDENT DNA HELICASE"/>
    <property type="match status" value="1"/>
</dbReference>
<keyword evidence="1" id="KW-0378">Hydrolase</keyword>
<feature type="region of interest" description="Disordered" evidence="2">
    <location>
        <begin position="71"/>
        <end position="93"/>
    </location>
</feature>
<accession>A0A9W9KMJ7</accession>
<feature type="domain" description="DNA helicase Pif1-like DEAD-box helicase" evidence="3">
    <location>
        <begin position="919"/>
        <end position="983"/>
    </location>
</feature>
<comment type="caution">
    <text evidence="4">The sequence shown here is derived from an EMBL/GenBank/DDBJ whole genome shotgun (WGS) entry which is preliminary data.</text>
</comment>
<keyword evidence="1" id="KW-0234">DNA repair</keyword>
<dbReference type="InterPro" id="IPR010285">
    <property type="entry name" value="DNA_helicase_pif1-like_DEAD"/>
</dbReference>
<dbReference type="EC" id="5.6.2.3" evidence="1"/>
<evidence type="ECO:0000313" key="4">
    <source>
        <dbReference type="EMBL" id="KAJ5111720.1"/>
    </source>
</evidence>
<dbReference type="GO" id="GO:0016787">
    <property type="term" value="F:hydrolase activity"/>
    <property type="evidence" value="ECO:0007669"/>
    <property type="project" value="UniProtKB-KW"/>
</dbReference>
<sequence length="1332" mass="152931">MRKVQQQTVIRLARPGRLHATQAVLPECTARDVQLRTAMELATDVIALVGFDALETRFPFRRPFELKTARSAPWQRHETNRRGGRHTGAKNECTAPGAELAGLVLALRMTEERAWHFLEIWAYNQGAMRTLQSPGIVINLLAKRRRQKSVTAFHLIPAHLDIIRNGFADDVVKQASGWRPNKRPTDAAARLADTTLHSLIHHHRSPRRAYRPVMRLPSYLLRPADHLHYFSRRCGVFRSATRLHELGRIHLSILYPNRPHPHPSPSSGTLGPSLPLSNLRPSTYWTLTYSGDRRWRLGIGHSMHIKDDICRRCRHADTNQDIFLFSEIKNMQPDPMSDLPPLTQTEEMLISRVHVFIEVRQHLLKYKDGRFGCHPRFRYVAFNTLMRPHASARSGFYVKQRGQQHDDALLRSIIRFSGTLRDTRPFWGVHINGMNPSPNTGPLSRPKGPRFSYPPRSRPIRSATYPVSSIAYSGTSALRDIAFDEATLGKPISSSYYRLFPQRNDAYLNAYNRLITLLEYLAKYITKTETKTDSYQTMMRGLIGSLNRQHPLLSAVNKPMNALVGECDWSAQEVCHILLDIPLQHGSRPVMVVDCRPPSDQSIPFVIMEQEGETSAVRRGQSLLQKYQSRIQSLDSATYLEFLRRCDRKRRSASVRQRDRVFSFYPVYDPERDPENFGRVKVMPHHPFRSLTDLLSLDGQLFESFAAAAFNYYAQAHIHEPDPYGEVDNPLPEQLFEEIDLDDDDDDDDDVTPSWELLARQLPREDDNLIRVEDPDLLGERDIDREYDWTRHIGKYPDIDPDYWRQMKAQYPADLAGRSDASVADLNEKQRQLYDIIIDHYRQVLAVSPDRDPMPSYLSDLLYPPSPFYPIYPAQLLINLDGKAGTGKSFVIMLISATLDRMAEAAGEYAKLTPENLSSLQATFRGVHYMIIDEKSMIGLRQIFWIDHRGREICPRCGDQPFGGLNIVLAGDYFQFPPVLQRPLYFNEPLSHDFDLRGRVFYHGFKTTIELATIFRREGNDPTSVAFRDALNHLREECLSADNWKLLTSRIQNNIPSEIPRFADTTRIYPKREQVRQYNHNRLRDLQQPVLRVTATHTGLKADEASTDEAGNPLKELHISIGCRVMLTENVWTEQGLVNGAFGTVRDIVWPASTVDHAQEQLSALLIEFDNYTGPTFRSEPRYIPILPYKREYSYGNITCTRTQFPLTLAYGITIHKSQGLTVNQAVLNISAPDFAAGLSYVAVSRVKRLDGILFEEPFDYECFRRTRLSATMKMRMADRERRESQHYEPVDLPPISSIRRPTFSSRIPIRSSPIPTSSSRWSTPRRDRNGR</sequence>
<proteinExistence type="inferred from homology"/>
<dbReference type="CDD" id="cd18809">
    <property type="entry name" value="SF1_C_RecD"/>
    <property type="match status" value="1"/>
</dbReference>
<comment type="catalytic activity">
    <reaction evidence="1">
        <text>ATP + H2O = ADP + phosphate + H(+)</text>
        <dbReference type="Rhea" id="RHEA:13065"/>
        <dbReference type="ChEBI" id="CHEBI:15377"/>
        <dbReference type="ChEBI" id="CHEBI:15378"/>
        <dbReference type="ChEBI" id="CHEBI:30616"/>
        <dbReference type="ChEBI" id="CHEBI:43474"/>
        <dbReference type="ChEBI" id="CHEBI:456216"/>
        <dbReference type="EC" id="5.6.2.3"/>
    </reaction>
</comment>